<evidence type="ECO:0000256" key="3">
    <source>
        <dbReference type="ARBA" id="ARBA00022723"/>
    </source>
</evidence>
<keyword evidence="7" id="KW-0805">Transcription regulation</keyword>
<dbReference type="PROSITE" id="PS50016">
    <property type="entry name" value="ZF_PHD_2"/>
    <property type="match status" value="2"/>
</dbReference>
<dbReference type="Proteomes" id="UP000694941">
    <property type="component" value="Unplaced"/>
</dbReference>
<organism evidence="14 15">
    <name type="scientific">Limulus polyphemus</name>
    <name type="common">Atlantic horseshoe crab</name>
    <dbReference type="NCBI Taxonomy" id="6850"/>
    <lineage>
        <taxon>Eukaryota</taxon>
        <taxon>Metazoa</taxon>
        <taxon>Ecdysozoa</taxon>
        <taxon>Arthropoda</taxon>
        <taxon>Chelicerata</taxon>
        <taxon>Merostomata</taxon>
        <taxon>Xiphosura</taxon>
        <taxon>Limulidae</taxon>
        <taxon>Limulus</taxon>
    </lineage>
</organism>
<evidence type="ECO:0000256" key="8">
    <source>
        <dbReference type="ARBA" id="ARBA00023163"/>
    </source>
</evidence>
<keyword evidence="14" id="KW-1185">Reference proteome</keyword>
<dbReference type="Pfam" id="PF00628">
    <property type="entry name" value="PHD"/>
    <property type="match status" value="2"/>
</dbReference>
<dbReference type="RefSeq" id="XP_022241394.1">
    <property type="nucleotide sequence ID" value="XM_022385686.1"/>
</dbReference>
<dbReference type="InterPro" id="IPR013083">
    <property type="entry name" value="Znf_RING/FYVE/PHD"/>
</dbReference>
<dbReference type="Gene3D" id="3.30.40.10">
    <property type="entry name" value="Zinc/RING finger domain, C3HC4 (zinc finger)"/>
    <property type="match status" value="1"/>
</dbReference>
<comment type="subcellular location">
    <subcellularLocation>
        <location evidence="1">Nucleus</location>
    </subcellularLocation>
</comment>
<proteinExistence type="inferred from homology"/>
<dbReference type="InterPro" id="IPR025750">
    <property type="entry name" value="DPF1-3_N"/>
</dbReference>
<protein>
    <submittedName>
        <fullName evidence="15">Zinc finger protein DPF3-like</fullName>
    </submittedName>
</protein>
<feature type="domain" description="C2H2-type" evidence="13">
    <location>
        <begin position="229"/>
        <end position="257"/>
    </location>
</feature>
<dbReference type="SMART" id="SM00249">
    <property type="entry name" value="PHD"/>
    <property type="match status" value="2"/>
</dbReference>
<evidence type="ECO:0000256" key="2">
    <source>
        <dbReference type="ARBA" id="ARBA00010539"/>
    </source>
</evidence>
<keyword evidence="6" id="KW-0862">Zinc</keyword>
<evidence type="ECO:0000256" key="4">
    <source>
        <dbReference type="ARBA" id="ARBA00022737"/>
    </source>
</evidence>
<evidence type="ECO:0000256" key="10">
    <source>
        <dbReference type="PROSITE-ProRule" id="PRU00042"/>
    </source>
</evidence>
<dbReference type="InterPro" id="IPR001965">
    <property type="entry name" value="Znf_PHD"/>
</dbReference>
<dbReference type="GeneID" id="106459238"/>
<evidence type="ECO:0000256" key="6">
    <source>
        <dbReference type="ARBA" id="ARBA00022833"/>
    </source>
</evidence>
<dbReference type="SUPFAM" id="SSF57667">
    <property type="entry name" value="beta-beta-alpha zinc fingers"/>
    <property type="match status" value="1"/>
</dbReference>
<name>A0ABM1SCN9_LIMPO</name>
<evidence type="ECO:0000259" key="12">
    <source>
        <dbReference type="PROSITE" id="PS50016"/>
    </source>
</evidence>
<reference evidence="15" key="1">
    <citation type="submission" date="2025-08" db="UniProtKB">
        <authorList>
            <consortium name="RefSeq"/>
        </authorList>
    </citation>
    <scope>IDENTIFICATION</scope>
    <source>
        <tissue evidence="15">Muscle</tissue>
    </source>
</reference>
<evidence type="ECO:0000256" key="11">
    <source>
        <dbReference type="SAM" id="MobiDB-lite"/>
    </source>
</evidence>
<evidence type="ECO:0000256" key="5">
    <source>
        <dbReference type="ARBA" id="ARBA00022771"/>
    </source>
</evidence>
<keyword evidence="5 10" id="KW-0863">Zinc-finger</keyword>
<feature type="region of interest" description="Disordered" evidence="11">
    <location>
        <begin position="247"/>
        <end position="287"/>
    </location>
</feature>
<feature type="domain" description="PHD-type" evidence="12">
    <location>
        <begin position="379"/>
        <end position="429"/>
    </location>
</feature>
<dbReference type="Pfam" id="PF14051">
    <property type="entry name" value="DPF1-3_N"/>
    <property type="match status" value="1"/>
</dbReference>
<dbReference type="InterPro" id="IPR036236">
    <property type="entry name" value="Znf_C2H2_sf"/>
</dbReference>
<evidence type="ECO:0000259" key="13">
    <source>
        <dbReference type="PROSITE" id="PS50157"/>
    </source>
</evidence>
<gene>
    <name evidence="15" type="primary">LOC106459238</name>
</gene>
<keyword evidence="8" id="KW-0804">Transcription</keyword>
<feature type="domain" description="PHD-type" evidence="12">
    <location>
        <begin position="322"/>
        <end position="382"/>
    </location>
</feature>
<keyword evidence="4" id="KW-0677">Repeat</keyword>
<keyword evidence="3" id="KW-0479">Metal-binding</keyword>
<comment type="similarity">
    <text evidence="2">Belongs to the requiem/DPF family.</text>
</comment>
<dbReference type="SUPFAM" id="SSF57903">
    <property type="entry name" value="FYVE/PHD zinc finger"/>
    <property type="match status" value="2"/>
</dbReference>
<dbReference type="PANTHER" id="PTHR45888">
    <property type="entry name" value="HL01030P-RELATED"/>
    <property type="match status" value="1"/>
</dbReference>
<sequence length="437" mass="49667">MSGTDFSLNTEAIERLESILNDSFYREAVESSANYNTRLCIERKTRLPFLDAQTGVAQSDSSLWMPKWQRMPGQNFGQLYSYPVKRWKKKRWQYLMNDRYIPQKVKDADHVSEADASHIAVVENLVTRLEEGEENSVDKVTEDSKDSWCKDFEDVIEPPELGEPEDLDSDYDEFEESYSRRKRKKFGYRYYPVLTAELRQCQNPVMSSLTTRGKKKGERVEYSQADKPYSCEICGARYKTRPGLSYHYSHSHNNSDTADEEQSYASPKSTTSKPTSSTSSAGGSADDPLAGLRKFQDSFLSFLKKPGNDQKSASGKPLASPSPYCDFCLGDNVENKKTRQAEELVSCADCGRSAHPTCLQFTPNMTISVKKYRWQCIECKSCGLCGTSDNDDQLLFCDDCDRGYHMYCLNPPLSEPPEGSWSCHLCIEEYHGGKKIQ</sequence>
<dbReference type="InterPro" id="IPR013087">
    <property type="entry name" value="Znf_C2H2_type"/>
</dbReference>
<dbReference type="PROSITE" id="PS50157">
    <property type="entry name" value="ZINC_FINGER_C2H2_2"/>
    <property type="match status" value="1"/>
</dbReference>
<dbReference type="InterPro" id="IPR011011">
    <property type="entry name" value="Znf_FYVE_PHD"/>
</dbReference>
<dbReference type="CDD" id="cd15530">
    <property type="entry name" value="PHD2_d4"/>
    <property type="match status" value="1"/>
</dbReference>
<feature type="compositionally biased region" description="Low complexity" evidence="11">
    <location>
        <begin position="265"/>
        <end position="284"/>
    </location>
</feature>
<dbReference type="InterPro" id="IPR019787">
    <property type="entry name" value="Znf_PHD-finger"/>
</dbReference>
<evidence type="ECO:0000256" key="9">
    <source>
        <dbReference type="ARBA" id="ARBA00023242"/>
    </source>
</evidence>
<evidence type="ECO:0000256" key="7">
    <source>
        <dbReference type="ARBA" id="ARBA00023015"/>
    </source>
</evidence>
<evidence type="ECO:0000256" key="1">
    <source>
        <dbReference type="ARBA" id="ARBA00004123"/>
    </source>
</evidence>
<evidence type="ECO:0000313" key="15">
    <source>
        <dbReference type="RefSeq" id="XP_022241394.1"/>
    </source>
</evidence>
<dbReference type="PANTHER" id="PTHR45888:SF5">
    <property type="entry name" value="D4, ISOFORM A"/>
    <property type="match status" value="1"/>
</dbReference>
<accession>A0ABM1SCN9</accession>
<dbReference type="PROSITE" id="PS00028">
    <property type="entry name" value="ZINC_FINGER_C2H2_1"/>
    <property type="match status" value="1"/>
</dbReference>
<keyword evidence="9" id="KW-0539">Nucleus</keyword>
<evidence type="ECO:0000313" key="14">
    <source>
        <dbReference type="Proteomes" id="UP000694941"/>
    </source>
</evidence>
<dbReference type="CDD" id="cd15619">
    <property type="entry name" value="PHD1_d4"/>
    <property type="match status" value="1"/>
</dbReference>